<dbReference type="Proteomes" id="UP001329430">
    <property type="component" value="Chromosome 2"/>
</dbReference>
<dbReference type="AlphaFoldDB" id="A0AAN7VNV9"/>
<keyword evidence="12" id="KW-1185">Reference proteome</keyword>
<sequence length="223" mass="26093">MFKVLKRLYGEDIRYLCFQYDYTLNEHKRTATWPLISSPLPLLALVAAYLYCVYIFLPKYMANRKPYSLKKYIAFYNVFQVIACCVVIYGISTSGWTMNYILRCQELDLSDDPIAIRMAHYIWLCFIVKVIELTETFVFILRKKSTQVSPLHVYHHSSTVLYAWLGVKYYPGGMAAFPILLNAFVHIIMYSYYFLSSLGPEMQTKLQVIKSKITVIQIVSFQK</sequence>
<comment type="similarity">
    <text evidence="10">Belongs to the ELO family.</text>
</comment>
<keyword evidence="5 10" id="KW-0276">Fatty acid metabolism</keyword>
<dbReference type="EMBL" id="JAVRBK010000002">
    <property type="protein sequence ID" value="KAK5647179.1"/>
    <property type="molecule type" value="Genomic_DNA"/>
</dbReference>
<keyword evidence="4 10" id="KW-0812">Transmembrane</keyword>
<evidence type="ECO:0000256" key="9">
    <source>
        <dbReference type="ARBA" id="ARBA00023160"/>
    </source>
</evidence>
<feature type="transmembrane region" description="Helical" evidence="10">
    <location>
        <begin position="176"/>
        <end position="195"/>
    </location>
</feature>
<evidence type="ECO:0000256" key="5">
    <source>
        <dbReference type="ARBA" id="ARBA00022832"/>
    </source>
</evidence>
<proteinExistence type="inferred from homology"/>
<evidence type="ECO:0000313" key="12">
    <source>
        <dbReference type="Proteomes" id="UP001329430"/>
    </source>
</evidence>
<dbReference type="GO" id="GO:0034625">
    <property type="term" value="P:fatty acid elongation, monounsaturated fatty acid"/>
    <property type="evidence" value="ECO:0007669"/>
    <property type="project" value="TreeGrafter"/>
</dbReference>
<reference evidence="11 12" key="1">
    <citation type="journal article" date="2024" name="Insects">
        <title>An Improved Chromosome-Level Genome Assembly of the Firefly Pyrocoelia pectoralis.</title>
        <authorList>
            <person name="Fu X."/>
            <person name="Meyer-Rochow V.B."/>
            <person name="Ballantyne L."/>
            <person name="Zhu X."/>
        </authorList>
    </citation>
    <scope>NUCLEOTIDE SEQUENCE [LARGE SCALE GENOMIC DNA]</scope>
    <source>
        <strain evidence="11">XCY_ONT2</strain>
    </source>
</reference>
<comment type="caution">
    <text evidence="11">The sequence shown here is derived from an EMBL/GenBank/DDBJ whole genome shotgun (WGS) entry which is preliminary data.</text>
</comment>
<feature type="transmembrane region" description="Helical" evidence="10">
    <location>
        <begin position="78"/>
        <end position="101"/>
    </location>
</feature>
<dbReference type="GO" id="GO:0034626">
    <property type="term" value="P:fatty acid elongation, polyunsaturated fatty acid"/>
    <property type="evidence" value="ECO:0007669"/>
    <property type="project" value="TreeGrafter"/>
</dbReference>
<evidence type="ECO:0000256" key="4">
    <source>
        <dbReference type="ARBA" id="ARBA00022692"/>
    </source>
</evidence>
<dbReference type="GO" id="GO:0019367">
    <property type="term" value="P:fatty acid elongation, saturated fatty acid"/>
    <property type="evidence" value="ECO:0007669"/>
    <property type="project" value="TreeGrafter"/>
</dbReference>
<dbReference type="GO" id="GO:0042761">
    <property type="term" value="P:very long-chain fatty acid biosynthetic process"/>
    <property type="evidence" value="ECO:0007669"/>
    <property type="project" value="TreeGrafter"/>
</dbReference>
<keyword evidence="9 10" id="KW-0275">Fatty acid biosynthesis</keyword>
<dbReference type="PANTHER" id="PTHR11157">
    <property type="entry name" value="FATTY ACID ACYL TRANSFERASE-RELATED"/>
    <property type="match status" value="1"/>
</dbReference>
<keyword evidence="3 10" id="KW-0808">Transferase</keyword>
<evidence type="ECO:0000256" key="8">
    <source>
        <dbReference type="ARBA" id="ARBA00023136"/>
    </source>
</evidence>
<evidence type="ECO:0000256" key="6">
    <source>
        <dbReference type="ARBA" id="ARBA00022989"/>
    </source>
</evidence>
<evidence type="ECO:0000256" key="10">
    <source>
        <dbReference type="RuleBase" id="RU361115"/>
    </source>
</evidence>
<evidence type="ECO:0000313" key="11">
    <source>
        <dbReference type="EMBL" id="KAK5647179.1"/>
    </source>
</evidence>
<evidence type="ECO:0000256" key="1">
    <source>
        <dbReference type="ARBA" id="ARBA00004141"/>
    </source>
</evidence>
<comment type="caution">
    <text evidence="10">Lacks conserved residue(s) required for the propagation of feature annotation.</text>
</comment>
<evidence type="ECO:0000256" key="3">
    <source>
        <dbReference type="ARBA" id="ARBA00022679"/>
    </source>
</evidence>
<name>A0AAN7VNV9_9COLE</name>
<accession>A0AAN7VNV9</accession>
<gene>
    <name evidence="11" type="ORF">RI129_002071</name>
</gene>
<evidence type="ECO:0000256" key="2">
    <source>
        <dbReference type="ARBA" id="ARBA00022516"/>
    </source>
</evidence>
<dbReference type="GO" id="GO:0009922">
    <property type="term" value="F:fatty acid elongase activity"/>
    <property type="evidence" value="ECO:0007669"/>
    <property type="project" value="UniProtKB-EC"/>
</dbReference>
<keyword evidence="2 10" id="KW-0444">Lipid biosynthesis</keyword>
<keyword evidence="7 10" id="KW-0443">Lipid metabolism</keyword>
<dbReference type="Pfam" id="PF01151">
    <property type="entry name" value="ELO"/>
    <property type="match status" value="1"/>
</dbReference>
<organism evidence="11 12">
    <name type="scientific">Pyrocoelia pectoralis</name>
    <dbReference type="NCBI Taxonomy" id="417401"/>
    <lineage>
        <taxon>Eukaryota</taxon>
        <taxon>Metazoa</taxon>
        <taxon>Ecdysozoa</taxon>
        <taxon>Arthropoda</taxon>
        <taxon>Hexapoda</taxon>
        <taxon>Insecta</taxon>
        <taxon>Pterygota</taxon>
        <taxon>Neoptera</taxon>
        <taxon>Endopterygota</taxon>
        <taxon>Coleoptera</taxon>
        <taxon>Polyphaga</taxon>
        <taxon>Elateriformia</taxon>
        <taxon>Elateroidea</taxon>
        <taxon>Lampyridae</taxon>
        <taxon>Lampyrinae</taxon>
        <taxon>Pyrocoelia</taxon>
    </lineage>
</organism>
<dbReference type="InterPro" id="IPR002076">
    <property type="entry name" value="ELO_fam"/>
</dbReference>
<feature type="transmembrane region" description="Helical" evidence="10">
    <location>
        <begin position="121"/>
        <end position="141"/>
    </location>
</feature>
<protein>
    <recommendedName>
        <fullName evidence="10">Elongation of very long chain fatty acids protein</fullName>
        <ecNumber evidence="10">2.3.1.199</ecNumber>
    </recommendedName>
    <alternativeName>
        <fullName evidence="10">Very-long-chain 3-oxoacyl-CoA synthase</fullName>
    </alternativeName>
</protein>
<keyword evidence="8 10" id="KW-0472">Membrane</keyword>
<dbReference type="PANTHER" id="PTHR11157:SF113">
    <property type="entry name" value="ELONGATION OF VERY LONG CHAIN FATTY ACIDS PROTEIN"/>
    <property type="match status" value="1"/>
</dbReference>
<dbReference type="GO" id="GO:0030148">
    <property type="term" value="P:sphingolipid biosynthetic process"/>
    <property type="evidence" value="ECO:0007669"/>
    <property type="project" value="TreeGrafter"/>
</dbReference>
<comment type="subcellular location">
    <subcellularLocation>
        <location evidence="1">Membrane</location>
        <topology evidence="1">Multi-pass membrane protein</topology>
    </subcellularLocation>
</comment>
<comment type="catalytic activity">
    <reaction evidence="10">
        <text>a very-long-chain acyl-CoA + malonyl-CoA + H(+) = a very-long-chain 3-oxoacyl-CoA + CO2 + CoA</text>
        <dbReference type="Rhea" id="RHEA:32727"/>
        <dbReference type="ChEBI" id="CHEBI:15378"/>
        <dbReference type="ChEBI" id="CHEBI:16526"/>
        <dbReference type="ChEBI" id="CHEBI:57287"/>
        <dbReference type="ChEBI" id="CHEBI:57384"/>
        <dbReference type="ChEBI" id="CHEBI:90725"/>
        <dbReference type="ChEBI" id="CHEBI:90736"/>
        <dbReference type="EC" id="2.3.1.199"/>
    </reaction>
</comment>
<feature type="transmembrane region" description="Helical" evidence="10">
    <location>
        <begin position="40"/>
        <end position="57"/>
    </location>
</feature>
<keyword evidence="6 10" id="KW-1133">Transmembrane helix</keyword>
<evidence type="ECO:0000256" key="7">
    <source>
        <dbReference type="ARBA" id="ARBA00023098"/>
    </source>
</evidence>
<dbReference type="GO" id="GO:0005789">
    <property type="term" value="C:endoplasmic reticulum membrane"/>
    <property type="evidence" value="ECO:0007669"/>
    <property type="project" value="TreeGrafter"/>
</dbReference>
<dbReference type="EC" id="2.3.1.199" evidence="10"/>